<evidence type="ECO:0000259" key="12">
    <source>
        <dbReference type="Pfam" id="PF01435"/>
    </source>
</evidence>
<feature type="transmembrane region" description="Helical" evidence="11">
    <location>
        <begin position="217"/>
        <end position="237"/>
    </location>
</feature>
<evidence type="ECO:0000256" key="3">
    <source>
        <dbReference type="ARBA" id="ARBA00022670"/>
    </source>
</evidence>
<evidence type="ECO:0000256" key="2">
    <source>
        <dbReference type="ARBA" id="ARBA00022475"/>
    </source>
</evidence>
<keyword evidence="14" id="KW-1185">Reference proteome</keyword>
<dbReference type="Pfam" id="PF01435">
    <property type="entry name" value="Peptidase_M48"/>
    <property type="match status" value="1"/>
</dbReference>
<organism evidence="13 14">
    <name type="scientific">Caldimonas aquatica</name>
    <dbReference type="NCBI Taxonomy" id="376175"/>
    <lineage>
        <taxon>Bacteria</taxon>
        <taxon>Pseudomonadati</taxon>
        <taxon>Pseudomonadota</taxon>
        <taxon>Betaproteobacteria</taxon>
        <taxon>Burkholderiales</taxon>
        <taxon>Sphaerotilaceae</taxon>
        <taxon>Caldimonas</taxon>
    </lineage>
</organism>
<dbReference type="Gene3D" id="3.30.2010.10">
    <property type="entry name" value="Metalloproteases ('zincins'), catalytic domain"/>
    <property type="match status" value="1"/>
</dbReference>
<keyword evidence="6" id="KW-0378">Hydrolase</keyword>
<dbReference type="RefSeq" id="WP_264893052.1">
    <property type="nucleotide sequence ID" value="NZ_CP110257.1"/>
</dbReference>
<evidence type="ECO:0000256" key="5">
    <source>
        <dbReference type="ARBA" id="ARBA00022723"/>
    </source>
</evidence>
<feature type="transmembrane region" description="Helical" evidence="11">
    <location>
        <begin position="187"/>
        <end position="205"/>
    </location>
</feature>
<comment type="cofactor">
    <cofactor evidence="1">
        <name>Zn(2+)</name>
        <dbReference type="ChEBI" id="CHEBI:29105"/>
    </cofactor>
</comment>
<dbReference type="InterPro" id="IPR001915">
    <property type="entry name" value="Peptidase_M48"/>
</dbReference>
<dbReference type="PANTHER" id="PTHR43221:SF2">
    <property type="entry name" value="PROTEASE HTPX HOMOLOG"/>
    <property type="match status" value="1"/>
</dbReference>
<dbReference type="InterPro" id="IPR050083">
    <property type="entry name" value="HtpX_protease"/>
</dbReference>
<keyword evidence="10 11" id="KW-0472">Membrane</keyword>
<evidence type="ECO:0000256" key="8">
    <source>
        <dbReference type="ARBA" id="ARBA00022989"/>
    </source>
</evidence>
<feature type="domain" description="Peptidase M48" evidence="12">
    <location>
        <begin position="106"/>
        <end position="314"/>
    </location>
</feature>
<evidence type="ECO:0000256" key="9">
    <source>
        <dbReference type="ARBA" id="ARBA00023049"/>
    </source>
</evidence>
<evidence type="ECO:0000256" key="1">
    <source>
        <dbReference type="ARBA" id="ARBA00001947"/>
    </source>
</evidence>
<keyword evidence="7" id="KW-0862">Zinc</keyword>
<dbReference type="Proteomes" id="UP001163266">
    <property type="component" value="Chromosome"/>
</dbReference>
<dbReference type="CDD" id="cd07340">
    <property type="entry name" value="M48B_Htpx_like"/>
    <property type="match status" value="1"/>
</dbReference>
<evidence type="ECO:0000256" key="7">
    <source>
        <dbReference type="ARBA" id="ARBA00022833"/>
    </source>
</evidence>
<keyword evidence="8 11" id="KW-1133">Transmembrane helix</keyword>
<evidence type="ECO:0000256" key="6">
    <source>
        <dbReference type="ARBA" id="ARBA00022801"/>
    </source>
</evidence>
<keyword evidence="3" id="KW-0645">Protease</keyword>
<evidence type="ECO:0000313" key="13">
    <source>
        <dbReference type="EMBL" id="UZD55294.1"/>
    </source>
</evidence>
<sequence length="633" mass="68686">MRFRAHQAAAHVATRRLLLLFALVLVLLVFAVNAALALIYRLTFPWASGYPAYFFETNTGLVLLFVLVGCVLESLRLREGGRHVARLVGGRAVSGEEGAAPRDRYEQRLLNVVAEMAIASRLPMPQVYVLPREEGINAFAAGWGPEDAVLAVTHGALMRLTREELQGVVAHEFAHIGHGDMRLNMRLIGLVWGLQMVHTFGHALAEPDELGRRPASTPFGLALMAVGALGWMAGRVLKAAVSRQREYLADASAVQYTRNVEGLGGALRKIADQLRHHRQRWVSAQAEPLSHLFFSPGGRWLATHPPLEDRIARLYGAPRPALPALPLPEPPDEPLLPVAAMGLASGGSAAVRAARVASAPGPEGGAAEQGRLHDPVQHAASGGALQRDRETLARVTRWHGPGERKAAVLALLADGDERGWQAWAEETRGLAVAAAVRAEVESLGPAARLPALELMLRRSAGAPLEERRALAEAARRVMQADRQIDPGERLRWMLLRHVLSGSRTSAPAPADDNHIAHLSKDVAVWTAFLARIIDVPGWYDDVLRELLPAERRPVGVPADGEALWQAWQSLERLAAMQRPLLVRTWVSTACRAAGGEPLPQPWADALRISACLLNTPSPQALSRQYIEVATDAA</sequence>
<accession>A0ABY6MTF5</accession>
<evidence type="ECO:0000256" key="10">
    <source>
        <dbReference type="ARBA" id="ARBA00023136"/>
    </source>
</evidence>
<keyword evidence="4 11" id="KW-0812">Transmembrane</keyword>
<reference evidence="13" key="1">
    <citation type="submission" date="2022-10" db="EMBL/GenBank/DDBJ databases">
        <title>Complete genome sequence of Schlegelella aquatica LMG 23380.</title>
        <authorList>
            <person name="Musilova J."/>
            <person name="Kourilova X."/>
            <person name="Bezdicek M."/>
            <person name="Hermankova K."/>
            <person name="Obruca S."/>
            <person name="Sedlar K."/>
        </authorList>
    </citation>
    <scope>NUCLEOTIDE SEQUENCE</scope>
    <source>
        <strain evidence="13">LMG 23380</strain>
    </source>
</reference>
<evidence type="ECO:0000256" key="4">
    <source>
        <dbReference type="ARBA" id="ARBA00022692"/>
    </source>
</evidence>
<keyword evidence="9" id="KW-0482">Metalloprotease</keyword>
<evidence type="ECO:0000256" key="11">
    <source>
        <dbReference type="SAM" id="Phobius"/>
    </source>
</evidence>
<evidence type="ECO:0000313" key="14">
    <source>
        <dbReference type="Proteomes" id="UP001163266"/>
    </source>
</evidence>
<proteinExistence type="predicted"/>
<protein>
    <submittedName>
        <fullName evidence="13">M48 family metallopeptidase</fullName>
    </submittedName>
</protein>
<gene>
    <name evidence="13" type="ORF">OMP39_01465</name>
</gene>
<name>A0ABY6MTF5_9BURK</name>
<keyword evidence="2" id="KW-1003">Cell membrane</keyword>
<dbReference type="EMBL" id="CP110257">
    <property type="protein sequence ID" value="UZD55294.1"/>
    <property type="molecule type" value="Genomic_DNA"/>
</dbReference>
<keyword evidence="5" id="KW-0479">Metal-binding</keyword>
<feature type="transmembrane region" description="Helical" evidence="11">
    <location>
        <begin position="53"/>
        <end position="72"/>
    </location>
</feature>
<dbReference type="PANTHER" id="PTHR43221">
    <property type="entry name" value="PROTEASE HTPX"/>
    <property type="match status" value="1"/>
</dbReference>